<accession>A0A399RMH5</accession>
<dbReference type="EMBL" id="QWFX01000005">
    <property type="protein sequence ID" value="RIJ32876.1"/>
    <property type="molecule type" value="Genomic_DNA"/>
</dbReference>
<proteinExistence type="predicted"/>
<dbReference type="Proteomes" id="UP000266385">
    <property type="component" value="Unassembled WGS sequence"/>
</dbReference>
<feature type="signal peptide" evidence="1">
    <location>
        <begin position="1"/>
        <end position="22"/>
    </location>
</feature>
<sequence length="262" mass="27485">MLNYMKSAAAVAVLITLGGCSAYLQSSSGTDYLARYDRLGYDAAPAAGGQDAADVDADVRRIASVEPRLEFPARIGLARVGRFGLTAIPGDEALIWQAALEDIGDSFGEFVPVSPLIASMVSSPAPEGTDRAGAIIADIRRGAARQHLDYVLIYEVGSSSREKSNAVSLADLTIVGMFVIPTRSIDVEASASGLLVDVRNGYPYATLTGHSEKSGISRAVSSISTARDFVDTAEERAVAELASDVAEALEGLKQRSLELAAE</sequence>
<evidence type="ECO:0008006" key="4">
    <source>
        <dbReference type="Google" id="ProtNLM"/>
    </source>
</evidence>
<reference evidence="2 3" key="1">
    <citation type="submission" date="2018-08" db="EMBL/GenBank/DDBJ databases">
        <title>Henriciella mobilis sp. nov., isolated from seawater.</title>
        <authorList>
            <person name="Cheng H."/>
            <person name="Wu Y.-H."/>
            <person name="Xu X.-W."/>
            <person name="Guo L.-L."/>
        </authorList>
    </citation>
    <scope>NUCLEOTIDE SEQUENCE [LARGE SCALE GENOMIC DNA]</scope>
    <source>
        <strain evidence="2 3">JN25</strain>
    </source>
</reference>
<dbReference type="OrthoDB" id="7861160at2"/>
<comment type="caution">
    <text evidence="2">The sequence shown here is derived from an EMBL/GenBank/DDBJ whole genome shotgun (WGS) entry which is preliminary data.</text>
</comment>
<dbReference type="AlphaFoldDB" id="A0A399RMH5"/>
<dbReference type="RefSeq" id="WP_119374957.1">
    <property type="nucleotide sequence ID" value="NZ_QWFX01000005.1"/>
</dbReference>
<name>A0A399RMH5_9PROT</name>
<keyword evidence="3" id="KW-1185">Reference proteome</keyword>
<gene>
    <name evidence="2" type="ORF">D1223_03250</name>
</gene>
<organism evidence="2 3">
    <name type="scientific">Henriciella mobilis</name>
    <dbReference type="NCBI Taxonomy" id="2305467"/>
    <lineage>
        <taxon>Bacteria</taxon>
        <taxon>Pseudomonadati</taxon>
        <taxon>Pseudomonadota</taxon>
        <taxon>Alphaproteobacteria</taxon>
        <taxon>Hyphomonadales</taxon>
        <taxon>Hyphomonadaceae</taxon>
        <taxon>Henriciella</taxon>
    </lineage>
</organism>
<feature type="chain" id="PRO_5017310857" description="Lipoprotein" evidence="1">
    <location>
        <begin position="23"/>
        <end position="262"/>
    </location>
</feature>
<evidence type="ECO:0000313" key="2">
    <source>
        <dbReference type="EMBL" id="RIJ32876.1"/>
    </source>
</evidence>
<protein>
    <recommendedName>
        <fullName evidence="4">Lipoprotein</fullName>
    </recommendedName>
</protein>
<keyword evidence="1" id="KW-0732">Signal</keyword>
<evidence type="ECO:0000313" key="3">
    <source>
        <dbReference type="Proteomes" id="UP000266385"/>
    </source>
</evidence>
<dbReference type="PROSITE" id="PS51257">
    <property type="entry name" value="PROKAR_LIPOPROTEIN"/>
    <property type="match status" value="1"/>
</dbReference>
<evidence type="ECO:0000256" key="1">
    <source>
        <dbReference type="SAM" id="SignalP"/>
    </source>
</evidence>